<dbReference type="PANTHER" id="PTHR40465">
    <property type="entry name" value="CHROMOSOME 1, WHOLE GENOME SHOTGUN SEQUENCE"/>
    <property type="match status" value="1"/>
</dbReference>
<feature type="region of interest" description="Disordered" evidence="1">
    <location>
        <begin position="295"/>
        <end position="333"/>
    </location>
</feature>
<name>A0AAD7CSD8_MYCRO</name>
<feature type="transmembrane region" description="Helical" evidence="2">
    <location>
        <begin position="184"/>
        <end position="213"/>
    </location>
</feature>
<dbReference type="PANTHER" id="PTHR40465:SF1">
    <property type="entry name" value="DUF6534 DOMAIN-CONTAINING PROTEIN"/>
    <property type="match status" value="1"/>
</dbReference>
<evidence type="ECO:0000259" key="3">
    <source>
        <dbReference type="Pfam" id="PF20152"/>
    </source>
</evidence>
<protein>
    <recommendedName>
        <fullName evidence="3">DUF6534 domain-containing protein</fullName>
    </recommendedName>
</protein>
<evidence type="ECO:0000256" key="1">
    <source>
        <dbReference type="SAM" id="MobiDB-lite"/>
    </source>
</evidence>
<feature type="transmembrane region" description="Helical" evidence="2">
    <location>
        <begin position="219"/>
        <end position="239"/>
    </location>
</feature>
<accession>A0AAD7CSD8</accession>
<dbReference type="Pfam" id="PF20152">
    <property type="entry name" value="DUF6534"/>
    <property type="match status" value="1"/>
</dbReference>
<evidence type="ECO:0000313" key="5">
    <source>
        <dbReference type="Proteomes" id="UP001221757"/>
    </source>
</evidence>
<keyword evidence="5" id="KW-1185">Reference proteome</keyword>
<evidence type="ECO:0000313" key="4">
    <source>
        <dbReference type="EMBL" id="KAJ7660613.1"/>
    </source>
</evidence>
<organism evidence="4 5">
    <name type="scientific">Mycena rosella</name>
    <name type="common">Pink bonnet</name>
    <name type="synonym">Agaricus rosellus</name>
    <dbReference type="NCBI Taxonomy" id="1033263"/>
    <lineage>
        <taxon>Eukaryota</taxon>
        <taxon>Fungi</taxon>
        <taxon>Dikarya</taxon>
        <taxon>Basidiomycota</taxon>
        <taxon>Agaricomycotina</taxon>
        <taxon>Agaricomycetes</taxon>
        <taxon>Agaricomycetidae</taxon>
        <taxon>Agaricales</taxon>
        <taxon>Marasmiineae</taxon>
        <taxon>Mycenaceae</taxon>
        <taxon>Mycena</taxon>
    </lineage>
</organism>
<reference evidence="4" key="1">
    <citation type="submission" date="2023-03" db="EMBL/GenBank/DDBJ databases">
        <title>Massive genome expansion in bonnet fungi (Mycena s.s.) driven by repeated elements and novel gene families across ecological guilds.</title>
        <authorList>
            <consortium name="Lawrence Berkeley National Laboratory"/>
            <person name="Harder C.B."/>
            <person name="Miyauchi S."/>
            <person name="Viragh M."/>
            <person name="Kuo A."/>
            <person name="Thoen E."/>
            <person name="Andreopoulos B."/>
            <person name="Lu D."/>
            <person name="Skrede I."/>
            <person name="Drula E."/>
            <person name="Henrissat B."/>
            <person name="Morin E."/>
            <person name="Kohler A."/>
            <person name="Barry K."/>
            <person name="LaButti K."/>
            <person name="Morin E."/>
            <person name="Salamov A."/>
            <person name="Lipzen A."/>
            <person name="Mereny Z."/>
            <person name="Hegedus B."/>
            <person name="Baldrian P."/>
            <person name="Stursova M."/>
            <person name="Weitz H."/>
            <person name="Taylor A."/>
            <person name="Grigoriev I.V."/>
            <person name="Nagy L.G."/>
            <person name="Martin F."/>
            <person name="Kauserud H."/>
        </authorList>
    </citation>
    <scope>NUCLEOTIDE SEQUENCE</scope>
    <source>
        <strain evidence="4">CBHHK067</strain>
    </source>
</reference>
<feature type="compositionally biased region" description="Polar residues" evidence="1">
    <location>
        <begin position="314"/>
        <end position="323"/>
    </location>
</feature>
<evidence type="ECO:0000256" key="2">
    <source>
        <dbReference type="SAM" id="Phobius"/>
    </source>
</evidence>
<feature type="transmembrane region" description="Helical" evidence="2">
    <location>
        <begin position="83"/>
        <end position="104"/>
    </location>
</feature>
<keyword evidence="2" id="KW-0472">Membrane</keyword>
<feature type="compositionally biased region" description="Basic residues" evidence="1">
    <location>
        <begin position="324"/>
        <end position="333"/>
    </location>
</feature>
<comment type="caution">
    <text evidence="4">The sequence shown here is derived from an EMBL/GenBank/DDBJ whole genome shotgun (WGS) entry which is preliminary data.</text>
</comment>
<keyword evidence="2" id="KW-0812">Transmembrane</keyword>
<feature type="region of interest" description="Disordered" evidence="1">
    <location>
        <begin position="250"/>
        <end position="271"/>
    </location>
</feature>
<feature type="transmembrane region" description="Helical" evidence="2">
    <location>
        <begin position="150"/>
        <end position="172"/>
    </location>
</feature>
<gene>
    <name evidence="4" type="ORF">B0H17DRAFT_1095031</name>
</gene>
<feature type="compositionally biased region" description="Basic and acidic residues" evidence="1">
    <location>
        <begin position="256"/>
        <end position="267"/>
    </location>
</feature>
<proteinExistence type="predicted"/>
<sequence>MAFNADMIMGALLVGTWASSVLYTVEVMQAAYYYHHFKHDNWTLKLLVSSVIAIDSVSMIANYASVYLVYLPYLQNQYWFDPLYIFATGVVTALAQSFLTVRYWALTRNKFITGTLFLFIMVSTGGVFTSGITIAIFPEYANRRKLIIPALTWLIAGAVTDISIALALLFELRKVKTSFKETRSLLNGLVAQTIQTGTAGATIALAVLVAYLANPDSNVPAGIAYCLGRVYCITLLANLNSRNTGGTSSGAITGIRGERGNQERSEGGNEYGGIHVHQTAVVHVDTPQEFCIGSFKTNPGQGLPDDSPAGEIETTVTDSASYSSKRKQVPFPA</sequence>
<dbReference type="EMBL" id="JARKIE010000257">
    <property type="protein sequence ID" value="KAJ7660613.1"/>
    <property type="molecule type" value="Genomic_DNA"/>
</dbReference>
<dbReference type="InterPro" id="IPR045339">
    <property type="entry name" value="DUF6534"/>
</dbReference>
<feature type="transmembrane region" description="Helical" evidence="2">
    <location>
        <begin position="116"/>
        <end position="138"/>
    </location>
</feature>
<feature type="transmembrane region" description="Helical" evidence="2">
    <location>
        <begin position="46"/>
        <end position="71"/>
    </location>
</feature>
<keyword evidence="2" id="KW-1133">Transmembrane helix</keyword>
<feature type="domain" description="DUF6534" evidence="3">
    <location>
        <begin position="158"/>
        <end position="243"/>
    </location>
</feature>
<dbReference type="Proteomes" id="UP001221757">
    <property type="component" value="Unassembled WGS sequence"/>
</dbReference>
<feature type="transmembrane region" description="Helical" evidence="2">
    <location>
        <begin position="12"/>
        <end position="34"/>
    </location>
</feature>
<dbReference type="AlphaFoldDB" id="A0AAD7CSD8"/>